<sequence length="124" mass="13320">MTDRLPKLLVDALGAIAAAQEFVAGISLQGYLADKMRRSAVERQLEILGEACSRLAKLEPDTAGAITDLKLAIALRNRVIHGYDAVDDEVLYATVVDDLDALQSDLARLLTARITASRSTPPST</sequence>
<protein>
    <submittedName>
        <fullName evidence="7">Uncharacterized protein with HEPN domain</fullName>
    </submittedName>
</protein>
<accession>A0A368XBC0</accession>
<dbReference type="GO" id="GO:0000166">
    <property type="term" value="F:nucleotide binding"/>
    <property type="evidence" value="ECO:0007669"/>
    <property type="project" value="UniProtKB-KW"/>
</dbReference>
<dbReference type="Pfam" id="PF01934">
    <property type="entry name" value="HepT-like"/>
    <property type="match status" value="1"/>
</dbReference>
<dbReference type="InterPro" id="IPR051813">
    <property type="entry name" value="HepT_RNase_toxin"/>
</dbReference>
<dbReference type="Proteomes" id="UP000252884">
    <property type="component" value="Unassembled WGS sequence"/>
</dbReference>
<keyword evidence="3" id="KW-0540">Nuclease</keyword>
<reference evidence="7 8" key="1">
    <citation type="submission" date="2018-07" db="EMBL/GenBank/DDBJ databases">
        <title>Genomic Encyclopedia of Type Strains, Phase IV (KMG-IV): sequencing the most valuable type-strain genomes for metagenomic binning, comparative biology and taxonomic classification.</title>
        <authorList>
            <person name="Goeker M."/>
        </authorList>
    </citation>
    <scope>NUCLEOTIDE SEQUENCE [LARGE SCALE GENOMIC DNA]</scope>
    <source>
        <strain evidence="7 8">DSM 21634</strain>
    </source>
</reference>
<dbReference type="GO" id="GO:0004540">
    <property type="term" value="F:RNA nuclease activity"/>
    <property type="evidence" value="ECO:0007669"/>
    <property type="project" value="InterPro"/>
</dbReference>
<evidence type="ECO:0000256" key="4">
    <source>
        <dbReference type="ARBA" id="ARBA00022741"/>
    </source>
</evidence>
<keyword evidence="4" id="KW-0547">Nucleotide-binding</keyword>
<organism evidence="7 8">
    <name type="scientific">Pseudorhodoferax soli</name>
    <dbReference type="NCBI Taxonomy" id="545864"/>
    <lineage>
        <taxon>Bacteria</taxon>
        <taxon>Pseudomonadati</taxon>
        <taxon>Pseudomonadota</taxon>
        <taxon>Betaproteobacteria</taxon>
        <taxon>Burkholderiales</taxon>
        <taxon>Comamonadaceae</taxon>
    </lineage>
</organism>
<keyword evidence="8" id="KW-1185">Reference proteome</keyword>
<dbReference type="OrthoDB" id="4829434at2"/>
<proteinExistence type="inferred from homology"/>
<dbReference type="GO" id="GO:0110001">
    <property type="term" value="C:toxin-antitoxin complex"/>
    <property type="evidence" value="ECO:0007669"/>
    <property type="project" value="InterPro"/>
</dbReference>
<dbReference type="EMBL" id="QPJK01000013">
    <property type="protein sequence ID" value="RCW65252.1"/>
    <property type="molecule type" value="Genomic_DNA"/>
</dbReference>
<dbReference type="AlphaFoldDB" id="A0A368XBC0"/>
<evidence type="ECO:0000256" key="2">
    <source>
        <dbReference type="ARBA" id="ARBA00022649"/>
    </source>
</evidence>
<evidence type="ECO:0000313" key="7">
    <source>
        <dbReference type="EMBL" id="RCW65252.1"/>
    </source>
</evidence>
<dbReference type="RefSeq" id="WP_114472032.1">
    <property type="nucleotide sequence ID" value="NZ_QPJK01000013.1"/>
</dbReference>
<evidence type="ECO:0000256" key="6">
    <source>
        <dbReference type="ARBA" id="ARBA00024207"/>
    </source>
</evidence>
<evidence type="ECO:0000256" key="1">
    <source>
        <dbReference type="ARBA" id="ARBA00022553"/>
    </source>
</evidence>
<evidence type="ECO:0000256" key="3">
    <source>
        <dbReference type="ARBA" id="ARBA00022722"/>
    </source>
</evidence>
<evidence type="ECO:0000313" key="8">
    <source>
        <dbReference type="Proteomes" id="UP000252884"/>
    </source>
</evidence>
<dbReference type="InterPro" id="IPR037038">
    <property type="entry name" value="HepT-like_sf"/>
</dbReference>
<comment type="similarity">
    <text evidence="6">Belongs to the HepT RNase toxin family.</text>
</comment>
<comment type="caution">
    <text evidence="7">The sequence shown here is derived from an EMBL/GenBank/DDBJ whole genome shotgun (WGS) entry which is preliminary data.</text>
</comment>
<evidence type="ECO:0000256" key="5">
    <source>
        <dbReference type="ARBA" id="ARBA00022801"/>
    </source>
</evidence>
<keyword evidence="5" id="KW-0378">Hydrolase</keyword>
<name>A0A368XBC0_9BURK</name>
<dbReference type="GO" id="GO:0016787">
    <property type="term" value="F:hydrolase activity"/>
    <property type="evidence" value="ECO:0007669"/>
    <property type="project" value="UniProtKB-KW"/>
</dbReference>
<dbReference type="PANTHER" id="PTHR34139:SF1">
    <property type="entry name" value="RNASE MJ1380-RELATED"/>
    <property type="match status" value="1"/>
</dbReference>
<keyword evidence="1" id="KW-0597">Phosphoprotein</keyword>
<gene>
    <name evidence="7" type="ORF">DES41_113176</name>
</gene>
<keyword evidence="2" id="KW-1277">Toxin-antitoxin system</keyword>
<dbReference type="InterPro" id="IPR008201">
    <property type="entry name" value="HepT-like"/>
</dbReference>
<dbReference type="Gene3D" id="1.20.120.580">
    <property type="entry name" value="bsu32300-like"/>
    <property type="match status" value="1"/>
</dbReference>
<dbReference type="PANTHER" id="PTHR34139">
    <property type="entry name" value="UPF0331 PROTEIN MJ0127"/>
    <property type="match status" value="1"/>
</dbReference>